<reference evidence="1" key="1">
    <citation type="submission" date="2020-07" db="EMBL/GenBank/DDBJ databases">
        <title>Multicomponent nature underlies the extraordinary mechanical properties of spider dragline silk.</title>
        <authorList>
            <person name="Kono N."/>
            <person name="Nakamura H."/>
            <person name="Mori M."/>
            <person name="Yoshida Y."/>
            <person name="Ohtoshi R."/>
            <person name="Malay A.D."/>
            <person name="Moran D.A.P."/>
            <person name="Tomita M."/>
            <person name="Numata K."/>
            <person name="Arakawa K."/>
        </authorList>
    </citation>
    <scope>NUCLEOTIDE SEQUENCE</scope>
</reference>
<evidence type="ECO:0000313" key="2">
    <source>
        <dbReference type="Proteomes" id="UP000887116"/>
    </source>
</evidence>
<evidence type="ECO:0000313" key="1">
    <source>
        <dbReference type="EMBL" id="GFQ89124.1"/>
    </source>
</evidence>
<dbReference type="OrthoDB" id="448946at2759"/>
<proteinExistence type="predicted"/>
<protein>
    <submittedName>
        <fullName evidence="1">Acyl carrier protein</fullName>
    </submittedName>
</protein>
<keyword evidence="2" id="KW-1185">Reference proteome</keyword>
<dbReference type="Gene3D" id="1.10.1200.10">
    <property type="entry name" value="ACP-like"/>
    <property type="match status" value="1"/>
</dbReference>
<organism evidence="1 2">
    <name type="scientific">Trichonephila clavata</name>
    <name type="common">Joro spider</name>
    <name type="synonym">Nephila clavata</name>
    <dbReference type="NCBI Taxonomy" id="2740835"/>
    <lineage>
        <taxon>Eukaryota</taxon>
        <taxon>Metazoa</taxon>
        <taxon>Ecdysozoa</taxon>
        <taxon>Arthropoda</taxon>
        <taxon>Chelicerata</taxon>
        <taxon>Arachnida</taxon>
        <taxon>Araneae</taxon>
        <taxon>Araneomorphae</taxon>
        <taxon>Entelegynae</taxon>
        <taxon>Araneoidea</taxon>
        <taxon>Nephilidae</taxon>
        <taxon>Trichonephila</taxon>
    </lineage>
</organism>
<dbReference type="InterPro" id="IPR036736">
    <property type="entry name" value="ACP-like_sf"/>
</dbReference>
<sequence length="178" mass="20138">MGSSVLRSRIALLKYINVHSQNIRNFSVSKTASRLLAPGCTALQNHNFSKLQGNVLSKDKIFINLVPASRNYCTAKDGITEKVLHVCKTFDKIPADKLSLESHFMNDLGLDSLDHRYCRIHSTERTKYLIMKLHLNFCTGECNIYYGISEINTGLLIYLNFLIPVHSSEENSMQNSVL</sequence>
<dbReference type="AlphaFoldDB" id="A0A8X6HM25"/>
<dbReference type="SUPFAM" id="SSF47336">
    <property type="entry name" value="ACP-like"/>
    <property type="match status" value="1"/>
</dbReference>
<name>A0A8X6HM25_TRICU</name>
<dbReference type="Proteomes" id="UP000887116">
    <property type="component" value="Unassembled WGS sequence"/>
</dbReference>
<comment type="caution">
    <text evidence="1">The sequence shown here is derived from an EMBL/GenBank/DDBJ whole genome shotgun (WGS) entry which is preliminary data.</text>
</comment>
<gene>
    <name evidence="1" type="primary">ND-ACP_3</name>
    <name evidence="1" type="ORF">TNCT_254751</name>
</gene>
<dbReference type="EMBL" id="BMAO01013486">
    <property type="protein sequence ID" value="GFQ89124.1"/>
    <property type="molecule type" value="Genomic_DNA"/>
</dbReference>
<accession>A0A8X6HM25</accession>